<protein>
    <recommendedName>
        <fullName evidence="4">DUF1840 domain-containing protein</fullName>
    </recommendedName>
</protein>
<dbReference type="EMBL" id="FYEX01000001">
    <property type="protein sequence ID" value="SNC63986.1"/>
    <property type="molecule type" value="Genomic_DNA"/>
</dbReference>
<feature type="coiled-coil region" evidence="1">
    <location>
        <begin position="46"/>
        <end position="74"/>
    </location>
</feature>
<dbReference type="RefSeq" id="WP_088812844.1">
    <property type="nucleotide sequence ID" value="NZ_FYEX01000001.1"/>
</dbReference>
<reference evidence="3" key="1">
    <citation type="submission" date="2017-06" db="EMBL/GenBank/DDBJ databases">
        <authorList>
            <person name="Varghese N."/>
            <person name="Submissions S."/>
        </authorList>
    </citation>
    <scope>NUCLEOTIDE SEQUENCE [LARGE SCALE GENOMIC DNA]</scope>
    <source>
        <strain evidence="3">MWH-VicM1</strain>
    </source>
</reference>
<dbReference type="InterPro" id="IPR014991">
    <property type="entry name" value="DUF1840"/>
</dbReference>
<dbReference type="Proteomes" id="UP000197215">
    <property type="component" value="Unassembled WGS sequence"/>
</dbReference>
<sequence>MLYKFQCKKSADVLMLEDLTSRIFEILDRPLEARGVFLIEQLPVAIEKLEAAIAEDEKLRKEMLEEKSENKEGSPPKVKHDRLGQRAFPFIQLLKAALANQEMVIWGV</sequence>
<evidence type="ECO:0000256" key="1">
    <source>
        <dbReference type="SAM" id="Coils"/>
    </source>
</evidence>
<evidence type="ECO:0008006" key="4">
    <source>
        <dbReference type="Google" id="ProtNLM"/>
    </source>
</evidence>
<dbReference type="OrthoDB" id="5296629at2"/>
<accession>A0A212TDT3</accession>
<evidence type="ECO:0000313" key="3">
    <source>
        <dbReference type="Proteomes" id="UP000197215"/>
    </source>
</evidence>
<keyword evidence="3" id="KW-1185">Reference proteome</keyword>
<dbReference type="AlphaFoldDB" id="A0A212TDT3"/>
<keyword evidence="1" id="KW-0175">Coiled coil</keyword>
<name>A0A212TDT3_9BURK</name>
<evidence type="ECO:0000313" key="2">
    <source>
        <dbReference type="EMBL" id="SNC63986.1"/>
    </source>
</evidence>
<dbReference type="Pfam" id="PF08895">
    <property type="entry name" value="DUF1840"/>
    <property type="match status" value="1"/>
</dbReference>
<gene>
    <name evidence="2" type="ORF">SAMN06295916_1000</name>
</gene>
<proteinExistence type="predicted"/>
<organism evidence="2 3">
    <name type="scientific">Polynucleobacter victoriensis</name>
    <dbReference type="NCBI Taxonomy" id="2049319"/>
    <lineage>
        <taxon>Bacteria</taxon>
        <taxon>Pseudomonadati</taxon>
        <taxon>Pseudomonadota</taxon>
        <taxon>Betaproteobacteria</taxon>
        <taxon>Burkholderiales</taxon>
        <taxon>Burkholderiaceae</taxon>
        <taxon>Polynucleobacter</taxon>
    </lineage>
</organism>